<dbReference type="PROSITE" id="PS50041">
    <property type="entry name" value="C_TYPE_LECTIN_2"/>
    <property type="match status" value="1"/>
</dbReference>
<proteinExistence type="predicted"/>
<dbReference type="InterPro" id="IPR050828">
    <property type="entry name" value="C-type_lectin/matrix_domain"/>
</dbReference>
<dbReference type="InterPro" id="IPR001304">
    <property type="entry name" value="C-type_lectin-like"/>
</dbReference>
<dbReference type="PROSITE" id="PS00615">
    <property type="entry name" value="C_TYPE_LECTIN_1"/>
    <property type="match status" value="1"/>
</dbReference>
<name>A0ABQ8S6F6_PERAM</name>
<protein>
    <recommendedName>
        <fullName evidence="3">C-type lectin domain-containing protein</fullName>
    </recommendedName>
</protein>
<dbReference type="PANTHER" id="PTHR45710">
    <property type="entry name" value="C-TYPE LECTIN DOMAIN-CONTAINING PROTEIN 180"/>
    <property type="match status" value="1"/>
</dbReference>
<comment type="caution">
    <text evidence="4">The sequence shown here is derived from an EMBL/GenBank/DDBJ whole genome shotgun (WGS) entry which is preliminary data.</text>
</comment>
<dbReference type="CDD" id="cd00037">
    <property type="entry name" value="CLECT"/>
    <property type="match status" value="1"/>
</dbReference>
<dbReference type="Pfam" id="PF00059">
    <property type="entry name" value="Lectin_C"/>
    <property type="match status" value="1"/>
</dbReference>
<dbReference type="PANTHER" id="PTHR45710:SF26">
    <property type="entry name" value="RH26557P"/>
    <property type="match status" value="1"/>
</dbReference>
<reference evidence="4 5" key="1">
    <citation type="journal article" date="2022" name="Allergy">
        <title>Genome assembly and annotation of Periplaneta americana reveal a comprehensive cockroach allergen profile.</title>
        <authorList>
            <person name="Wang L."/>
            <person name="Xiong Q."/>
            <person name="Saelim N."/>
            <person name="Wang L."/>
            <person name="Nong W."/>
            <person name="Wan A.T."/>
            <person name="Shi M."/>
            <person name="Liu X."/>
            <person name="Cao Q."/>
            <person name="Hui J.H.L."/>
            <person name="Sookrung N."/>
            <person name="Leung T.F."/>
            <person name="Tungtrongchitr A."/>
            <person name="Tsui S.K.W."/>
        </authorList>
    </citation>
    <scope>NUCLEOTIDE SEQUENCE [LARGE SCALE GENOMIC DNA]</scope>
    <source>
        <strain evidence="4">PWHHKU_190912</strain>
    </source>
</reference>
<dbReference type="EMBL" id="JAJSOF020000033">
    <property type="protein sequence ID" value="KAJ4429503.1"/>
    <property type="molecule type" value="Genomic_DNA"/>
</dbReference>
<dbReference type="InterPro" id="IPR016186">
    <property type="entry name" value="C-type_lectin-like/link_sf"/>
</dbReference>
<gene>
    <name evidence="4" type="ORF">ANN_21672</name>
</gene>
<accession>A0ABQ8S6F6</accession>
<evidence type="ECO:0000256" key="1">
    <source>
        <dbReference type="ARBA" id="ARBA00023157"/>
    </source>
</evidence>
<sequence length="356" mass="41062">MATLLSRDDGAFESSQLCGHEQGLLDESCERPKTTFTKLEQRSWIKIEVTRGRSAQECLQGLHEAYADAALPYRTVARWVKAFREGRNAVQDNLRTGRPRVEDNTVQLLASLLDPPYSPHMIHAITIFSPKHSHCQSKHIIPALGATPAELQQAGREVHDAAVMLCAPTPSMWVLLLLLLLGTCLCADDSEGDMKKTYVCPSDFVRNGNSCYFFSTHMAAWQEAHFACQDKGSDLARLEKAWEDRNMRSYLNKPELAPLERWIGGIYNWETKRWVWAATGRRLTYQGFSRRSPKEDPTWHCIIMDPKMMYKWGSRSCVHRKHYICERPLEVVMVRDEPKPRRHSRRRHKTRLIDQQ</sequence>
<feature type="compositionally biased region" description="Basic residues" evidence="2">
    <location>
        <begin position="340"/>
        <end position="350"/>
    </location>
</feature>
<evidence type="ECO:0000256" key="2">
    <source>
        <dbReference type="SAM" id="MobiDB-lite"/>
    </source>
</evidence>
<evidence type="ECO:0000313" key="5">
    <source>
        <dbReference type="Proteomes" id="UP001148838"/>
    </source>
</evidence>
<dbReference type="SUPFAM" id="SSF56436">
    <property type="entry name" value="C-type lectin-like"/>
    <property type="match status" value="1"/>
</dbReference>
<evidence type="ECO:0000259" key="3">
    <source>
        <dbReference type="PROSITE" id="PS50041"/>
    </source>
</evidence>
<dbReference type="Proteomes" id="UP001148838">
    <property type="component" value="Unassembled WGS sequence"/>
</dbReference>
<dbReference type="InterPro" id="IPR018378">
    <property type="entry name" value="C-type_lectin_CS"/>
</dbReference>
<feature type="domain" description="C-type lectin" evidence="3">
    <location>
        <begin position="207"/>
        <end position="326"/>
    </location>
</feature>
<dbReference type="Gene3D" id="3.10.100.10">
    <property type="entry name" value="Mannose-Binding Protein A, subunit A"/>
    <property type="match status" value="1"/>
</dbReference>
<dbReference type="InterPro" id="IPR016187">
    <property type="entry name" value="CTDL_fold"/>
</dbReference>
<evidence type="ECO:0000313" key="4">
    <source>
        <dbReference type="EMBL" id="KAJ4429503.1"/>
    </source>
</evidence>
<feature type="region of interest" description="Disordered" evidence="2">
    <location>
        <begin position="337"/>
        <end position="356"/>
    </location>
</feature>
<keyword evidence="5" id="KW-1185">Reference proteome</keyword>
<organism evidence="4 5">
    <name type="scientific">Periplaneta americana</name>
    <name type="common">American cockroach</name>
    <name type="synonym">Blatta americana</name>
    <dbReference type="NCBI Taxonomy" id="6978"/>
    <lineage>
        <taxon>Eukaryota</taxon>
        <taxon>Metazoa</taxon>
        <taxon>Ecdysozoa</taxon>
        <taxon>Arthropoda</taxon>
        <taxon>Hexapoda</taxon>
        <taxon>Insecta</taxon>
        <taxon>Pterygota</taxon>
        <taxon>Neoptera</taxon>
        <taxon>Polyneoptera</taxon>
        <taxon>Dictyoptera</taxon>
        <taxon>Blattodea</taxon>
        <taxon>Blattoidea</taxon>
        <taxon>Blattidae</taxon>
        <taxon>Blattinae</taxon>
        <taxon>Periplaneta</taxon>
    </lineage>
</organism>
<dbReference type="Gene3D" id="1.10.10.1450">
    <property type="match status" value="1"/>
</dbReference>
<keyword evidence="1" id="KW-1015">Disulfide bond</keyword>
<dbReference type="SMART" id="SM00034">
    <property type="entry name" value="CLECT"/>
    <property type="match status" value="1"/>
</dbReference>